<gene>
    <name evidence="2" type="ORF">BHF68_04975</name>
</gene>
<protein>
    <recommendedName>
        <fullName evidence="1">Rhodanese domain-containing protein</fullName>
    </recommendedName>
</protein>
<dbReference type="InterPro" id="IPR001763">
    <property type="entry name" value="Rhodanese-like_dom"/>
</dbReference>
<dbReference type="Proteomes" id="UP000094296">
    <property type="component" value="Unassembled WGS sequence"/>
</dbReference>
<comment type="caution">
    <text evidence="2">The sequence shown here is derived from an EMBL/GenBank/DDBJ whole genome shotgun (WGS) entry which is preliminary data.</text>
</comment>
<dbReference type="InterPro" id="IPR036873">
    <property type="entry name" value="Rhodanese-like_dom_sf"/>
</dbReference>
<dbReference type="InterPro" id="IPR050229">
    <property type="entry name" value="GlpE_sulfurtransferase"/>
</dbReference>
<accession>A0A1E5G2F2</accession>
<reference evidence="2 3" key="1">
    <citation type="submission" date="2016-09" db="EMBL/GenBank/DDBJ databases">
        <title>Draft genome sequence for the type strain of Desulfuribacillus alkaliarsenatis AHT28, an obligately anaerobic, sulfidogenic bacterium isolated from Russian soda lake sediments.</title>
        <authorList>
            <person name="Abin C.A."/>
            <person name="Hollibaugh J.T."/>
        </authorList>
    </citation>
    <scope>NUCLEOTIDE SEQUENCE [LARGE SCALE GENOMIC DNA]</scope>
    <source>
        <strain evidence="2 3">AHT28</strain>
    </source>
</reference>
<sequence>MPDTSYQTVDIELAKELLESGEYTLIDVRSQSEYDDEHIIGAHLIPCEELETRINELNKDKNYMIICRSGNRSKKACMILAAYGFKNILNIDGGIKKWYNTNEKVSKH</sequence>
<dbReference type="STRING" id="766136.BHF68_04975"/>
<feature type="domain" description="Rhodanese" evidence="1">
    <location>
        <begin position="19"/>
        <end position="107"/>
    </location>
</feature>
<evidence type="ECO:0000313" key="3">
    <source>
        <dbReference type="Proteomes" id="UP000094296"/>
    </source>
</evidence>
<dbReference type="EMBL" id="MIJE01000022">
    <property type="protein sequence ID" value="OEF97178.1"/>
    <property type="molecule type" value="Genomic_DNA"/>
</dbReference>
<proteinExistence type="predicted"/>
<dbReference type="PROSITE" id="PS50206">
    <property type="entry name" value="RHODANESE_3"/>
    <property type="match status" value="1"/>
</dbReference>
<dbReference type="PANTHER" id="PTHR43031">
    <property type="entry name" value="FAD-DEPENDENT OXIDOREDUCTASE"/>
    <property type="match status" value="1"/>
</dbReference>
<dbReference type="Pfam" id="PF00581">
    <property type="entry name" value="Rhodanese"/>
    <property type="match status" value="1"/>
</dbReference>
<dbReference type="SUPFAM" id="SSF52821">
    <property type="entry name" value="Rhodanese/Cell cycle control phosphatase"/>
    <property type="match status" value="1"/>
</dbReference>
<keyword evidence="3" id="KW-1185">Reference proteome</keyword>
<name>A0A1E5G2F2_9FIRM</name>
<organism evidence="2 3">
    <name type="scientific">Desulfuribacillus alkaliarsenatis</name>
    <dbReference type="NCBI Taxonomy" id="766136"/>
    <lineage>
        <taxon>Bacteria</taxon>
        <taxon>Bacillati</taxon>
        <taxon>Bacillota</taxon>
        <taxon>Desulfuribacillia</taxon>
        <taxon>Desulfuribacillales</taxon>
        <taxon>Desulfuribacillaceae</taxon>
        <taxon>Desulfuribacillus</taxon>
    </lineage>
</organism>
<evidence type="ECO:0000259" key="1">
    <source>
        <dbReference type="PROSITE" id="PS50206"/>
    </source>
</evidence>
<dbReference type="CDD" id="cd00158">
    <property type="entry name" value="RHOD"/>
    <property type="match status" value="1"/>
</dbReference>
<evidence type="ECO:0000313" key="2">
    <source>
        <dbReference type="EMBL" id="OEF97178.1"/>
    </source>
</evidence>
<dbReference type="PANTHER" id="PTHR43031:SF1">
    <property type="entry name" value="PYRIDINE NUCLEOTIDE-DISULPHIDE OXIDOREDUCTASE"/>
    <property type="match status" value="1"/>
</dbReference>
<dbReference type="SMART" id="SM00450">
    <property type="entry name" value="RHOD"/>
    <property type="match status" value="1"/>
</dbReference>
<dbReference type="AlphaFoldDB" id="A0A1E5G2F2"/>
<dbReference type="Gene3D" id="3.40.250.10">
    <property type="entry name" value="Rhodanese-like domain"/>
    <property type="match status" value="1"/>
</dbReference>